<dbReference type="PANTHER" id="PTHR30115">
    <property type="entry name" value="NITROGEN REGULATORY PROTEIN P-II"/>
    <property type="match status" value="1"/>
</dbReference>
<reference evidence="2 3" key="1">
    <citation type="journal article" date="2012" name="Environ. Microbiol.">
        <title>The genome of the ammonia-oxidizing Candidatus Nitrososphaera gargensis: insights into metabolic versatility and environmental adaptations.</title>
        <authorList>
            <person name="Spang A."/>
            <person name="Poehlein A."/>
            <person name="Offre P."/>
            <person name="Zumbragel S."/>
            <person name="Haider S."/>
            <person name="Rychlik N."/>
            <person name="Nowka B."/>
            <person name="Schmeisser C."/>
            <person name="Lebedeva E.V."/>
            <person name="Rattei T."/>
            <person name="Bohm C."/>
            <person name="Schmid M."/>
            <person name="Galushko A."/>
            <person name="Hatzenpichler R."/>
            <person name="Weinmaier T."/>
            <person name="Daniel R."/>
            <person name="Schleper C."/>
            <person name="Spieck E."/>
            <person name="Streit W."/>
            <person name="Wagner M."/>
        </authorList>
    </citation>
    <scope>NUCLEOTIDE SEQUENCE [LARGE SCALE GENOMIC DNA]</scope>
    <source>
        <strain evidence="3">Ga9.2</strain>
    </source>
</reference>
<dbReference type="GO" id="GO:0030234">
    <property type="term" value="F:enzyme regulator activity"/>
    <property type="evidence" value="ECO:0007669"/>
    <property type="project" value="InterPro"/>
</dbReference>
<proteinExistence type="inferred from homology"/>
<dbReference type="InterPro" id="IPR011322">
    <property type="entry name" value="N-reg_PII-like_a/b"/>
</dbReference>
<protein>
    <submittedName>
        <fullName evidence="2">Putative nitrogen regulatory protein P-II</fullName>
    </submittedName>
</protein>
<comment type="similarity">
    <text evidence="1">Belongs to the P(II) protein family.</text>
</comment>
<keyword evidence="3" id="KW-1185">Reference proteome</keyword>
<dbReference type="STRING" id="1237085.Ngar_c07380"/>
<evidence type="ECO:0000313" key="3">
    <source>
        <dbReference type="Proteomes" id="UP000008037"/>
    </source>
</evidence>
<dbReference type="PANTHER" id="PTHR30115:SF11">
    <property type="entry name" value="NITROGEN REGULATORY PROTEIN P-II HOMOLOG"/>
    <property type="match status" value="1"/>
</dbReference>
<dbReference type="BioCyc" id="CNIT1237085:G1324-736-MONOMER"/>
<sequence>MQLYLQRDMKRVEAIIAAEKVSAVNEALKKAGVGGATILDAKGRGKGEKPQVQTGRGTKRLAAEFSVRANVMTVVEDSEVEKVIKAILDTASTGSAGDGKIFVSTVTEAIDIGTKKRGQTAVV</sequence>
<dbReference type="PROSITE" id="PS51343">
    <property type="entry name" value="PII_GLNB_DOM"/>
    <property type="match status" value="1"/>
</dbReference>
<dbReference type="InterPro" id="IPR015867">
    <property type="entry name" value="N-reg_PII/ATP_PRibTrfase_C"/>
</dbReference>
<dbReference type="GO" id="GO:0006808">
    <property type="term" value="P:regulation of nitrogen utilization"/>
    <property type="evidence" value="ECO:0007669"/>
    <property type="project" value="InterPro"/>
</dbReference>
<dbReference type="GO" id="GO:0005524">
    <property type="term" value="F:ATP binding"/>
    <property type="evidence" value="ECO:0007669"/>
    <property type="project" value="TreeGrafter"/>
</dbReference>
<dbReference type="AlphaFoldDB" id="K0I8W4"/>
<evidence type="ECO:0000313" key="2">
    <source>
        <dbReference type="EMBL" id="AFU57681.1"/>
    </source>
</evidence>
<dbReference type="SMART" id="SM00938">
    <property type="entry name" value="P-II"/>
    <property type="match status" value="1"/>
</dbReference>
<accession>K0I8W4</accession>
<dbReference type="Gene3D" id="3.30.70.120">
    <property type="match status" value="1"/>
</dbReference>
<dbReference type="Pfam" id="PF00543">
    <property type="entry name" value="P-II"/>
    <property type="match status" value="1"/>
</dbReference>
<evidence type="ECO:0000256" key="1">
    <source>
        <dbReference type="RuleBase" id="RU003936"/>
    </source>
</evidence>
<dbReference type="EMBL" id="CP002408">
    <property type="protein sequence ID" value="AFU57681.1"/>
    <property type="molecule type" value="Genomic_DNA"/>
</dbReference>
<dbReference type="GO" id="GO:0005829">
    <property type="term" value="C:cytosol"/>
    <property type="evidence" value="ECO:0007669"/>
    <property type="project" value="TreeGrafter"/>
</dbReference>
<dbReference type="InParanoid" id="K0I8W4"/>
<dbReference type="InterPro" id="IPR002187">
    <property type="entry name" value="N-reg_PII"/>
</dbReference>
<dbReference type="SUPFAM" id="SSF54913">
    <property type="entry name" value="GlnB-like"/>
    <property type="match status" value="1"/>
</dbReference>
<organism evidence="2 3">
    <name type="scientific">Nitrososphaera gargensis (strain Ga9.2)</name>
    <dbReference type="NCBI Taxonomy" id="1237085"/>
    <lineage>
        <taxon>Archaea</taxon>
        <taxon>Nitrososphaerota</taxon>
        <taxon>Nitrososphaeria</taxon>
        <taxon>Nitrososphaerales</taxon>
        <taxon>Nitrososphaeraceae</taxon>
        <taxon>Nitrososphaera</taxon>
    </lineage>
</organism>
<dbReference type="PRINTS" id="PR00340">
    <property type="entry name" value="PIIGLNB"/>
</dbReference>
<dbReference type="PROSITE" id="PS00638">
    <property type="entry name" value="PII_GLNB_CTER"/>
    <property type="match status" value="1"/>
</dbReference>
<gene>
    <name evidence="2" type="ordered locus">Ngar_c07380</name>
</gene>
<name>K0I8W4_NITGG</name>
<dbReference type="Proteomes" id="UP000008037">
    <property type="component" value="Chromosome"/>
</dbReference>
<dbReference type="KEGG" id="nga:Ngar_c07380"/>
<dbReference type="HOGENOM" id="CLU_082268_3_0_2"/>
<dbReference type="InterPro" id="IPR017918">
    <property type="entry name" value="N-reg_PII_CS"/>
</dbReference>